<dbReference type="STRING" id="671072.PL9214290880"/>
<protein>
    <recommendedName>
        <fullName evidence="5">Transposase</fullName>
    </recommendedName>
</protein>
<sequence length="345" mass="40954">MNIIDEIDDFINQTKDPREIKRAIAVKLKLQGKAYREIQDLLQVSQGFISQWKNRVLVEGVDSLKLQYKGRKGYLSPEDKQKIIEELRERDWLRLSDLQVLLEREYGVVFQSHQSYYSLLEEARISWKKSQKKNPAKNEQLVQEKKEEIEKKLASWKEEIGAGKLTVFMIDECHLLWGDILGYVWGRTDRRIEIPIKNQKERQTYYGALDYQTKEFIIKGYAAGNTENTVDFLQYLQQQNPGKRLAIVWDNATYHCSQNFRDYLTQVNQNLSEEEWRITCVNFAPNAPEQNPVEDIWLQTKNFVRKFYHLCPSFKVVKWLFEFFAQGQIFDFPKLFMYGILPQPI</sequence>
<evidence type="ECO:0000313" key="4">
    <source>
        <dbReference type="Proteomes" id="UP000184315"/>
    </source>
</evidence>
<dbReference type="InterPro" id="IPR038717">
    <property type="entry name" value="Tc1-like_DDE_dom"/>
</dbReference>
<dbReference type="InterPro" id="IPR047655">
    <property type="entry name" value="Transpos_IS630-like"/>
</dbReference>
<dbReference type="SUPFAM" id="SSF46689">
    <property type="entry name" value="Homeodomain-like"/>
    <property type="match status" value="1"/>
</dbReference>
<evidence type="ECO:0008006" key="5">
    <source>
        <dbReference type="Google" id="ProtNLM"/>
    </source>
</evidence>
<dbReference type="RefSeq" id="WP_072718165.1">
    <property type="nucleotide sequence ID" value="NZ_LN889782.1"/>
</dbReference>
<organism evidence="3 4">
    <name type="scientific">Planktothrix tepida PCC 9214</name>
    <dbReference type="NCBI Taxonomy" id="671072"/>
    <lineage>
        <taxon>Bacteria</taxon>
        <taxon>Bacillati</taxon>
        <taxon>Cyanobacteriota</taxon>
        <taxon>Cyanophyceae</taxon>
        <taxon>Oscillatoriophycideae</taxon>
        <taxon>Oscillatoriales</taxon>
        <taxon>Microcoleaceae</taxon>
        <taxon>Planktothrix</taxon>
    </lineage>
</organism>
<evidence type="ECO:0000259" key="2">
    <source>
        <dbReference type="Pfam" id="PF13592"/>
    </source>
</evidence>
<dbReference type="OrthoDB" id="465657at2"/>
<gene>
    <name evidence="3" type="ORF">PL9214290880</name>
</gene>
<name>A0A1J1LI75_9CYAN</name>
<dbReference type="NCBIfam" id="NF033545">
    <property type="entry name" value="transpos_IS630"/>
    <property type="match status" value="1"/>
</dbReference>
<dbReference type="AlphaFoldDB" id="A0A1J1LI75"/>
<dbReference type="InterPro" id="IPR012337">
    <property type="entry name" value="RNaseH-like_sf"/>
</dbReference>
<evidence type="ECO:0000313" key="3">
    <source>
        <dbReference type="EMBL" id="CUR31289.1"/>
    </source>
</evidence>
<reference evidence="4" key="1">
    <citation type="submission" date="2015-10" db="EMBL/GenBank/DDBJ databases">
        <authorList>
            <person name="Regsiter A."/>
            <person name="william w."/>
        </authorList>
    </citation>
    <scope>NUCLEOTIDE SEQUENCE [LARGE SCALE GENOMIC DNA]</scope>
</reference>
<dbReference type="Proteomes" id="UP000184315">
    <property type="component" value="Unassembled WGS sequence"/>
</dbReference>
<dbReference type="SUPFAM" id="SSF53098">
    <property type="entry name" value="Ribonuclease H-like"/>
    <property type="match status" value="1"/>
</dbReference>
<proteinExistence type="predicted"/>
<dbReference type="GO" id="GO:0003676">
    <property type="term" value="F:nucleic acid binding"/>
    <property type="evidence" value="ECO:0007669"/>
    <property type="project" value="InterPro"/>
</dbReference>
<feature type="domain" description="Winged helix-turn helix" evidence="2">
    <location>
        <begin position="93"/>
        <end position="148"/>
    </location>
</feature>
<accession>A0A1J1LI75</accession>
<keyword evidence="4" id="KW-1185">Reference proteome</keyword>
<dbReference type="EMBL" id="CZDF01000132">
    <property type="protein sequence ID" value="CUR31289.1"/>
    <property type="molecule type" value="Genomic_DNA"/>
</dbReference>
<dbReference type="InterPro" id="IPR025959">
    <property type="entry name" value="Winged_HTH_dom"/>
</dbReference>
<evidence type="ECO:0000259" key="1">
    <source>
        <dbReference type="Pfam" id="PF13358"/>
    </source>
</evidence>
<dbReference type="Pfam" id="PF13592">
    <property type="entry name" value="HTH_33"/>
    <property type="match status" value="1"/>
</dbReference>
<dbReference type="InterPro" id="IPR009057">
    <property type="entry name" value="Homeodomain-like_sf"/>
</dbReference>
<dbReference type="Gene3D" id="3.30.420.10">
    <property type="entry name" value="Ribonuclease H-like superfamily/Ribonuclease H"/>
    <property type="match status" value="1"/>
</dbReference>
<dbReference type="Pfam" id="PF13358">
    <property type="entry name" value="DDE_3"/>
    <property type="match status" value="1"/>
</dbReference>
<feature type="domain" description="Tc1-like transposase DDE" evidence="1">
    <location>
        <begin position="167"/>
        <end position="306"/>
    </location>
</feature>
<dbReference type="Pfam" id="PF13384">
    <property type="entry name" value="HTH_23"/>
    <property type="match status" value="1"/>
</dbReference>
<dbReference type="InterPro" id="IPR036397">
    <property type="entry name" value="RNaseH_sf"/>
</dbReference>